<feature type="region of interest" description="Disordered" evidence="1">
    <location>
        <begin position="434"/>
        <end position="478"/>
    </location>
</feature>
<gene>
    <name evidence="3" type="ORF">ZEAMMB73_Zm00001d039701</name>
</gene>
<dbReference type="InParanoid" id="A0A1D6MKN7"/>
<accession>A0A1D6MKN7</accession>
<dbReference type="InterPro" id="IPR052370">
    <property type="entry name" value="Meta-cleavage_hydrolase"/>
</dbReference>
<dbReference type="PANTHER" id="PTHR43139">
    <property type="entry name" value="SI:DKEY-122A22.2"/>
    <property type="match status" value="1"/>
</dbReference>
<dbReference type="IntAct" id="A0A1D6MKN7">
    <property type="interactions" value="1"/>
</dbReference>
<dbReference type="SUPFAM" id="SSF53474">
    <property type="entry name" value="alpha/beta-Hydrolases"/>
    <property type="match status" value="1"/>
</dbReference>
<feature type="compositionally biased region" description="Low complexity" evidence="1">
    <location>
        <begin position="448"/>
        <end position="463"/>
    </location>
</feature>
<protein>
    <submittedName>
        <fullName evidence="3">Alpha/beta-Hydrolases superfamily protein</fullName>
    </submittedName>
</protein>
<dbReference type="ExpressionAtlas" id="A0A1D6MKN7">
    <property type="expression patterns" value="baseline and differential"/>
</dbReference>
<proteinExistence type="predicted"/>
<organism evidence="3">
    <name type="scientific">Zea mays</name>
    <name type="common">Maize</name>
    <dbReference type="NCBI Taxonomy" id="4577"/>
    <lineage>
        <taxon>Eukaryota</taxon>
        <taxon>Viridiplantae</taxon>
        <taxon>Streptophyta</taxon>
        <taxon>Embryophyta</taxon>
        <taxon>Tracheophyta</taxon>
        <taxon>Spermatophyta</taxon>
        <taxon>Magnoliopsida</taxon>
        <taxon>Liliopsida</taxon>
        <taxon>Poales</taxon>
        <taxon>Poaceae</taxon>
        <taxon>PACMAD clade</taxon>
        <taxon>Panicoideae</taxon>
        <taxon>Andropogonodae</taxon>
        <taxon>Andropogoneae</taxon>
        <taxon>Tripsacinae</taxon>
        <taxon>Zea</taxon>
    </lineage>
</organism>
<dbReference type="AlphaFoldDB" id="A0A1D6MKN7"/>
<name>A0A1D6MKN7_MAIZE</name>
<dbReference type="InterPro" id="IPR000073">
    <property type="entry name" value="AB_hydrolase_1"/>
</dbReference>
<dbReference type="Gene3D" id="3.40.50.1820">
    <property type="entry name" value="alpha/beta hydrolase"/>
    <property type="match status" value="1"/>
</dbReference>
<dbReference type="PANTHER" id="PTHR43139:SF14">
    <property type="entry name" value="OS01G0168800 PROTEIN"/>
    <property type="match status" value="1"/>
</dbReference>
<dbReference type="InterPro" id="IPR029058">
    <property type="entry name" value="AB_hydrolase_fold"/>
</dbReference>
<reference evidence="3" key="1">
    <citation type="submission" date="2015-12" db="EMBL/GenBank/DDBJ databases">
        <title>Update maize B73 reference genome by single molecule sequencing technologies.</title>
        <authorList>
            <consortium name="Maize Genome Sequencing Project"/>
            <person name="Ware D."/>
        </authorList>
    </citation>
    <scope>NUCLEOTIDE SEQUENCE [LARGE SCALE GENOMIC DNA]</scope>
    <source>
        <tissue evidence="3">Seedling</tissue>
    </source>
</reference>
<sequence length="478" mass="51857">MGFGMVSLIDGFFRRALTSAGLRPGSAAVDADTTIHFWAHPSLLQAQAQPSSAAPRPVVVLIHGFGPDPTWQWAAQAGPLSRHFDLLVPALLFFGASATRAPARSDAFQAAALAALLAGGGHVPGLGGRTVHLVGANYGGLVAYHLARELEQRGVRVGKVALCDADACWGAEDDRALAGRSGAADVVDLLAPGDTAAVRRRWMMTDERLPPLQTHPQVLPPRPLSGTAYGSIRKHFADNREEKVALVKGITAKEGFELTPLPQEVFIIWGEFDQIYPVEKAHKMGGKLGEKATVKVIPGCRARDTCRSNRTSSSSTASPRLPAAACCCFHLQWQRCRQVARKSLEGRRQKVELIKGMTTAAEGFQLSSFASVFTRVKLTHNFHHKTKQQKIIYLRMKLKQPAVGCPLFQFIVTYLQFTVTYQWKLGEKATWKVIPNSGHLPSPRRRNPSSSTASSSSRAPADATRLQRQLASATGPPL</sequence>
<feature type="domain" description="AB hydrolase-1" evidence="2">
    <location>
        <begin position="57"/>
        <end position="300"/>
    </location>
</feature>
<dbReference type="SMR" id="A0A1D6MKN7"/>
<evidence type="ECO:0000313" key="3">
    <source>
        <dbReference type="EMBL" id="ONM29776.1"/>
    </source>
</evidence>
<dbReference type="STRING" id="4577.A0A1D6MKN7"/>
<accession>A0A3L6FJ71</accession>
<dbReference type="Pfam" id="PF00561">
    <property type="entry name" value="Abhydrolase_1"/>
    <property type="match status" value="1"/>
</dbReference>
<evidence type="ECO:0000259" key="2">
    <source>
        <dbReference type="Pfam" id="PF00561"/>
    </source>
</evidence>
<dbReference type="EMBL" id="CM007649">
    <property type="protein sequence ID" value="ONM29776.1"/>
    <property type="molecule type" value="Genomic_DNA"/>
</dbReference>
<keyword evidence="3" id="KW-0378">Hydrolase</keyword>
<evidence type="ECO:0000256" key="1">
    <source>
        <dbReference type="SAM" id="MobiDB-lite"/>
    </source>
</evidence>
<dbReference type="FunCoup" id="A0A1D6MKN7">
    <property type="interactions" value="90"/>
</dbReference>
<dbReference type="GO" id="GO:0016787">
    <property type="term" value="F:hydrolase activity"/>
    <property type="evidence" value="ECO:0007669"/>
    <property type="project" value="UniProtKB-KW"/>
</dbReference>